<protein>
    <submittedName>
        <fullName evidence="2">TIGR02569 family protein</fullName>
    </submittedName>
</protein>
<evidence type="ECO:0000313" key="3">
    <source>
        <dbReference type="Proteomes" id="UP000319986"/>
    </source>
</evidence>
<name>A0A4Y4BW04_9CORY</name>
<comment type="caution">
    <text evidence="2">The sequence shown here is derived from an EMBL/GenBank/DDBJ whole genome shotgun (WGS) entry which is preliminary data.</text>
</comment>
<dbReference type="InterPro" id="IPR013402">
    <property type="entry name" value="CHP02569"/>
</dbReference>
<proteinExistence type="predicted"/>
<dbReference type="AlphaFoldDB" id="A0A4Y4BW04"/>
<gene>
    <name evidence="2" type="ORF">CVA01_03350</name>
</gene>
<evidence type="ECO:0000313" key="2">
    <source>
        <dbReference type="EMBL" id="GEC85021.1"/>
    </source>
</evidence>
<reference evidence="2 3" key="1">
    <citation type="submission" date="2019-06" db="EMBL/GenBank/DDBJ databases">
        <title>Whole genome shotgun sequence of Corynebacterium variabile NBRC 15286.</title>
        <authorList>
            <person name="Hosoyama A."/>
            <person name="Uohara A."/>
            <person name="Ohji S."/>
            <person name="Ichikawa N."/>
        </authorList>
    </citation>
    <scope>NUCLEOTIDE SEQUENCE [LARGE SCALE GENOMIC DNA]</scope>
    <source>
        <strain evidence="2 3">NBRC 15286</strain>
    </source>
</reference>
<dbReference type="Proteomes" id="UP000319986">
    <property type="component" value="Unassembled WGS sequence"/>
</dbReference>
<organism evidence="2 3">
    <name type="scientific">Corynebacterium variabile</name>
    <dbReference type="NCBI Taxonomy" id="1727"/>
    <lineage>
        <taxon>Bacteria</taxon>
        <taxon>Bacillati</taxon>
        <taxon>Actinomycetota</taxon>
        <taxon>Actinomycetes</taxon>
        <taxon>Mycobacteriales</taxon>
        <taxon>Corynebacteriaceae</taxon>
        <taxon>Corynebacterium</taxon>
    </lineage>
</organism>
<evidence type="ECO:0000256" key="1">
    <source>
        <dbReference type="SAM" id="MobiDB-lite"/>
    </source>
</evidence>
<feature type="region of interest" description="Disordered" evidence="1">
    <location>
        <begin position="307"/>
        <end position="338"/>
    </location>
</feature>
<dbReference type="EMBL" id="BJNT01000003">
    <property type="protein sequence ID" value="GEC85021.1"/>
    <property type="molecule type" value="Genomic_DNA"/>
</dbReference>
<dbReference type="NCBIfam" id="TIGR02569">
    <property type="entry name" value="TIGR02569_actnb"/>
    <property type="match status" value="1"/>
</dbReference>
<sequence length="338" mass="35985">MVAMSDSNRNTAPTEGVRGAFQVGYVTPALLGDAWGDGWRCDHVVLVPVSDPARGTWVAQVMDRIRPAGVTVPRPLRSTDGRYSVGGWTARAFVSGHRAPRFDEVAAAAVSLNKALAEERRPSFLTGGSTNRSSASSRDGVGDVDLFAAAEAAAWADDPTDLLAPVMDPGAVPREDVAAAMAKAAKLLPLRAEVTAPDQLVHGDMLGCTVFDGHTDPAVVDLVPAWRPAVWSVALLVVDAVAWASAEDDLIDRWSHLPDFNQLLLRAVIYRMFVHAVLPDSQPEAWPGLERVSDIVAVRITGRSGRDDMISDDLSGDGTGEQGTENTCGGQDRQDGQD</sequence>
<accession>A0A4Y4BW04</accession>